<evidence type="ECO:0000256" key="7">
    <source>
        <dbReference type="RuleBase" id="RU003355"/>
    </source>
</evidence>
<proteinExistence type="inferred from homology"/>
<feature type="region of interest" description="Disordered" evidence="8">
    <location>
        <begin position="610"/>
        <end position="629"/>
    </location>
</feature>
<feature type="domain" description="Peptidase S8/S53" evidence="9">
    <location>
        <begin position="490"/>
        <end position="547"/>
    </location>
</feature>
<evidence type="ECO:0000256" key="3">
    <source>
        <dbReference type="ARBA" id="ARBA00022801"/>
    </source>
</evidence>
<feature type="active site" description="Charge relay system" evidence="5 6">
    <location>
        <position position="142"/>
    </location>
</feature>
<dbReference type="InterPro" id="IPR023828">
    <property type="entry name" value="Peptidase_S8_Ser-AS"/>
</dbReference>
<dbReference type="GeneID" id="68615910"/>
<dbReference type="InterPro" id="IPR015500">
    <property type="entry name" value="Peptidase_S8_subtilisin-rel"/>
</dbReference>
<evidence type="ECO:0000256" key="1">
    <source>
        <dbReference type="ARBA" id="ARBA00011073"/>
    </source>
</evidence>
<dbReference type="Proteomes" id="UP001501729">
    <property type="component" value="Unassembled WGS sequence"/>
</dbReference>
<keyword evidence="3 6" id="KW-0378">Hydrolase</keyword>
<feature type="active site" description="Charge relay system" evidence="5 6">
    <location>
        <position position="188"/>
    </location>
</feature>
<dbReference type="GO" id="GO:0004252">
    <property type="term" value="F:serine-type endopeptidase activity"/>
    <property type="evidence" value="ECO:0007669"/>
    <property type="project" value="UniProtKB-UniRule"/>
</dbReference>
<evidence type="ECO:0000256" key="6">
    <source>
        <dbReference type="PROSITE-ProRule" id="PRU01240"/>
    </source>
</evidence>
<dbReference type="PRINTS" id="PR00723">
    <property type="entry name" value="SUBTILISIN"/>
</dbReference>
<evidence type="ECO:0000256" key="8">
    <source>
        <dbReference type="SAM" id="MobiDB-lite"/>
    </source>
</evidence>
<dbReference type="AlphaFoldDB" id="A0AAV3UQC5"/>
<dbReference type="RefSeq" id="WP_227777203.1">
    <property type="nucleotide sequence ID" value="NZ_BAABKX010000026.1"/>
</dbReference>
<dbReference type="InterPro" id="IPR022398">
    <property type="entry name" value="Peptidase_S8_His-AS"/>
</dbReference>
<comment type="caution">
    <text evidence="10">The sequence shown here is derived from an EMBL/GenBank/DDBJ whole genome shotgun (WGS) entry which is preliminary data.</text>
</comment>
<dbReference type="GO" id="GO:0006508">
    <property type="term" value="P:proteolysis"/>
    <property type="evidence" value="ECO:0007669"/>
    <property type="project" value="UniProtKB-KW"/>
</dbReference>
<dbReference type="Gene3D" id="3.40.50.200">
    <property type="entry name" value="Peptidase S8/S53 domain"/>
    <property type="match status" value="2"/>
</dbReference>
<dbReference type="Pfam" id="PF00082">
    <property type="entry name" value="Peptidase_S8"/>
    <property type="match status" value="2"/>
</dbReference>
<dbReference type="PANTHER" id="PTHR43399">
    <property type="entry name" value="SUBTILISIN-RELATED"/>
    <property type="match status" value="1"/>
</dbReference>
<name>A0AAV3UQC5_9EURY</name>
<evidence type="ECO:0000256" key="2">
    <source>
        <dbReference type="ARBA" id="ARBA00022670"/>
    </source>
</evidence>
<dbReference type="EMBL" id="BAABKX010000026">
    <property type="protein sequence ID" value="GAA5063366.1"/>
    <property type="molecule type" value="Genomic_DNA"/>
</dbReference>
<keyword evidence="4 6" id="KW-0720">Serine protease</keyword>
<organism evidence="10 11">
    <name type="scientific">Haladaptatus pallidirubidus</name>
    <dbReference type="NCBI Taxonomy" id="1008152"/>
    <lineage>
        <taxon>Archaea</taxon>
        <taxon>Methanobacteriati</taxon>
        <taxon>Methanobacteriota</taxon>
        <taxon>Stenosarchaea group</taxon>
        <taxon>Halobacteria</taxon>
        <taxon>Halobacteriales</taxon>
        <taxon>Haladaptataceae</taxon>
        <taxon>Haladaptatus</taxon>
    </lineage>
</organism>
<protein>
    <recommendedName>
        <fullName evidence="9">Peptidase S8/S53 domain-containing protein</fullName>
    </recommendedName>
</protein>
<sequence length="740" mass="79575">MTAHTHTTRRTVLKMAGAAGLLGAASAGRTAADTSVVDDRIDTSAAEPHEVVVVFDSQESMKRLTDLDLPNSKHEYAVLPMTYTVLSGDQVRTVAGWDGVRRVQKAVELEFFNDDSRAVTGADVVQNEMGYDGSSVDAVIIDSGFSGPHPDFDGRLESNWQWVDNPLGERDADWVNLGSEGDTDDLGHGTHCAGIVAGDGSASDGQYKGMAPGARISVYSTNQAVYLPYAIGAWDHMLARADDPNVDFDPDVVSNSYGVARDVRYNPNDPLNVATWEAFIRGIIPVFAAGNEGPEADTLSRFAKAPHVLCIGATRDDKHVTNFSSRGRTPDENRETNYDRKKALGNLGRFHAAMTNGQYVVDMGMWAGTVGPAADNSTTGTDASTESEFHEWRAPPNADTLEMMLDFSPDGQQVRVSIRRGSKDGTVVAQMGEEPVHQHRTLTTDVDGGTTYWVEVEPMVSVAVDYTLDYESHEKIRGEPEKQRPVGVYRPSIGTPGNHIMSALGPTDPLDAYAADTEMFYGYMSGTSMACPAAAGICALVIDAARQNGHNPYPIEIINTVEATARDIHKAYTPWNVGAGFADAAAAVRRAEIGDFARFGEVSLADPDTPTSLAVSGRRSDDGSAFTGGQTNQVDVTIASVSHTAEVRDTIPIEWTVKTEYGDVKRVEQVDDVQHVYLGTVVPSDGETMRTYFAEAPNDPAKTDEYTFGSAAANAAKTDDDWVAFGGTETNAVIGEDTNT</sequence>
<evidence type="ECO:0000259" key="9">
    <source>
        <dbReference type="Pfam" id="PF00082"/>
    </source>
</evidence>
<dbReference type="InterPro" id="IPR000209">
    <property type="entry name" value="Peptidase_S8/S53_dom"/>
</dbReference>
<accession>A0AAV3UQC5</accession>
<dbReference type="InterPro" id="IPR051048">
    <property type="entry name" value="Peptidase_S8/S53_subtilisin"/>
</dbReference>
<gene>
    <name evidence="10" type="ORF">GCM10025751_51760</name>
</gene>
<comment type="similarity">
    <text evidence="1 6 7">Belongs to the peptidase S8 family.</text>
</comment>
<keyword evidence="11" id="KW-1185">Reference proteome</keyword>
<dbReference type="SUPFAM" id="SSF52743">
    <property type="entry name" value="Subtilisin-like"/>
    <property type="match status" value="1"/>
</dbReference>
<dbReference type="PROSITE" id="PS00137">
    <property type="entry name" value="SUBTILASE_HIS"/>
    <property type="match status" value="1"/>
</dbReference>
<dbReference type="PROSITE" id="PS00138">
    <property type="entry name" value="SUBTILASE_SER"/>
    <property type="match status" value="1"/>
</dbReference>
<dbReference type="PROSITE" id="PS51318">
    <property type="entry name" value="TAT"/>
    <property type="match status" value="1"/>
</dbReference>
<evidence type="ECO:0000256" key="5">
    <source>
        <dbReference type="PIRSR" id="PIRSR615500-1"/>
    </source>
</evidence>
<evidence type="ECO:0000313" key="10">
    <source>
        <dbReference type="EMBL" id="GAA5063366.1"/>
    </source>
</evidence>
<keyword evidence="2 6" id="KW-0645">Protease</keyword>
<dbReference type="InterPro" id="IPR036852">
    <property type="entry name" value="Peptidase_S8/S53_dom_sf"/>
</dbReference>
<dbReference type="InterPro" id="IPR006311">
    <property type="entry name" value="TAT_signal"/>
</dbReference>
<feature type="domain" description="Peptidase S8/S53" evidence="9">
    <location>
        <begin position="140"/>
        <end position="330"/>
    </location>
</feature>
<evidence type="ECO:0000313" key="11">
    <source>
        <dbReference type="Proteomes" id="UP001501729"/>
    </source>
</evidence>
<dbReference type="PROSITE" id="PS51892">
    <property type="entry name" value="SUBTILASE"/>
    <property type="match status" value="1"/>
</dbReference>
<dbReference type="PROSITE" id="PS00136">
    <property type="entry name" value="SUBTILASE_ASP"/>
    <property type="match status" value="1"/>
</dbReference>
<evidence type="ECO:0000256" key="4">
    <source>
        <dbReference type="ARBA" id="ARBA00022825"/>
    </source>
</evidence>
<dbReference type="InterPro" id="IPR023827">
    <property type="entry name" value="Peptidase_S8_Asp-AS"/>
</dbReference>
<reference evidence="10 11" key="1">
    <citation type="journal article" date="2019" name="Int. J. Syst. Evol. Microbiol.">
        <title>The Global Catalogue of Microorganisms (GCM) 10K type strain sequencing project: providing services to taxonomists for standard genome sequencing and annotation.</title>
        <authorList>
            <consortium name="The Broad Institute Genomics Platform"/>
            <consortium name="The Broad Institute Genome Sequencing Center for Infectious Disease"/>
            <person name="Wu L."/>
            <person name="Ma J."/>
        </authorList>
    </citation>
    <scope>NUCLEOTIDE SEQUENCE [LARGE SCALE GENOMIC DNA]</scope>
    <source>
        <strain evidence="10 11">JCM 17504</strain>
    </source>
</reference>
<feature type="active site" description="Charge relay system" evidence="5 6">
    <location>
        <position position="528"/>
    </location>
</feature>
<dbReference type="PANTHER" id="PTHR43399:SF4">
    <property type="entry name" value="CELL WALL-ASSOCIATED PROTEASE"/>
    <property type="match status" value="1"/>
</dbReference>